<organism evidence="8 9">
    <name type="scientific">Pseudovirgaria hyperparasitica</name>
    <dbReference type="NCBI Taxonomy" id="470096"/>
    <lineage>
        <taxon>Eukaryota</taxon>
        <taxon>Fungi</taxon>
        <taxon>Dikarya</taxon>
        <taxon>Ascomycota</taxon>
        <taxon>Pezizomycotina</taxon>
        <taxon>Dothideomycetes</taxon>
        <taxon>Dothideomycetes incertae sedis</taxon>
        <taxon>Acrospermales</taxon>
        <taxon>Acrospermaceae</taxon>
        <taxon>Pseudovirgaria</taxon>
    </lineage>
</organism>
<name>A0A6A6VWR3_9PEZI</name>
<dbReference type="Gene3D" id="4.10.240.10">
    <property type="entry name" value="Zn(2)-C6 fungal-type DNA-binding domain"/>
    <property type="match status" value="1"/>
</dbReference>
<feature type="compositionally biased region" description="Polar residues" evidence="6">
    <location>
        <begin position="576"/>
        <end position="588"/>
    </location>
</feature>
<reference evidence="8" key="1">
    <citation type="journal article" date="2020" name="Stud. Mycol.">
        <title>101 Dothideomycetes genomes: a test case for predicting lifestyles and emergence of pathogens.</title>
        <authorList>
            <person name="Haridas S."/>
            <person name="Albert R."/>
            <person name="Binder M."/>
            <person name="Bloem J."/>
            <person name="Labutti K."/>
            <person name="Salamov A."/>
            <person name="Andreopoulos B."/>
            <person name="Baker S."/>
            <person name="Barry K."/>
            <person name="Bills G."/>
            <person name="Bluhm B."/>
            <person name="Cannon C."/>
            <person name="Castanera R."/>
            <person name="Culley D."/>
            <person name="Daum C."/>
            <person name="Ezra D."/>
            <person name="Gonzalez J."/>
            <person name="Henrissat B."/>
            <person name="Kuo A."/>
            <person name="Liang C."/>
            <person name="Lipzen A."/>
            <person name="Lutzoni F."/>
            <person name="Magnuson J."/>
            <person name="Mondo S."/>
            <person name="Nolan M."/>
            <person name="Ohm R."/>
            <person name="Pangilinan J."/>
            <person name="Park H.-J."/>
            <person name="Ramirez L."/>
            <person name="Alfaro M."/>
            <person name="Sun H."/>
            <person name="Tritt A."/>
            <person name="Yoshinaga Y."/>
            <person name="Zwiers L.-H."/>
            <person name="Turgeon B."/>
            <person name="Goodwin S."/>
            <person name="Spatafora J."/>
            <person name="Crous P."/>
            <person name="Grigoriev I."/>
        </authorList>
    </citation>
    <scope>NUCLEOTIDE SEQUENCE</scope>
    <source>
        <strain evidence="8">CBS 121739</strain>
    </source>
</reference>
<dbReference type="InterPro" id="IPR051089">
    <property type="entry name" value="prtT"/>
</dbReference>
<dbReference type="SUPFAM" id="SSF57701">
    <property type="entry name" value="Zn2/Cys6 DNA-binding domain"/>
    <property type="match status" value="1"/>
</dbReference>
<evidence type="ECO:0000259" key="7">
    <source>
        <dbReference type="PROSITE" id="PS00463"/>
    </source>
</evidence>
<feature type="region of interest" description="Disordered" evidence="6">
    <location>
        <begin position="549"/>
        <end position="588"/>
    </location>
</feature>
<keyword evidence="4" id="KW-0804">Transcription</keyword>
<evidence type="ECO:0000256" key="1">
    <source>
        <dbReference type="ARBA" id="ARBA00004123"/>
    </source>
</evidence>
<dbReference type="PROSITE" id="PS00463">
    <property type="entry name" value="ZN2_CY6_FUNGAL_1"/>
    <property type="match status" value="1"/>
</dbReference>
<dbReference type="PANTHER" id="PTHR31845:SF10">
    <property type="entry name" value="ZN(II)2CYS6 TRANSCRIPTION FACTOR (EUROFUNG)"/>
    <property type="match status" value="1"/>
</dbReference>
<evidence type="ECO:0000256" key="5">
    <source>
        <dbReference type="ARBA" id="ARBA00023242"/>
    </source>
</evidence>
<dbReference type="PANTHER" id="PTHR31845">
    <property type="entry name" value="FINGER DOMAIN PROTEIN, PUTATIVE-RELATED"/>
    <property type="match status" value="1"/>
</dbReference>
<keyword evidence="5" id="KW-0539">Nucleus</keyword>
<dbReference type="GeneID" id="54480369"/>
<feature type="compositionally biased region" description="Acidic residues" evidence="6">
    <location>
        <begin position="551"/>
        <end position="560"/>
    </location>
</feature>
<dbReference type="InterPro" id="IPR036864">
    <property type="entry name" value="Zn2-C6_fun-type_DNA-bd_sf"/>
</dbReference>
<proteinExistence type="predicted"/>
<dbReference type="CDD" id="cd12148">
    <property type="entry name" value="fungal_TF_MHR"/>
    <property type="match status" value="1"/>
</dbReference>
<dbReference type="GO" id="GO:0000981">
    <property type="term" value="F:DNA-binding transcription factor activity, RNA polymerase II-specific"/>
    <property type="evidence" value="ECO:0007669"/>
    <property type="project" value="InterPro"/>
</dbReference>
<keyword evidence="2" id="KW-0805">Transcription regulation</keyword>
<dbReference type="GO" id="GO:0008270">
    <property type="term" value="F:zinc ion binding"/>
    <property type="evidence" value="ECO:0007669"/>
    <property type="project" value="InterPro"/>
</dbReference>
<dbReference type="RefSeq" id="XP_033596605.1">
    <property type="nucleotide sequence ID" value="XM_033739315.1"/>
</dbReference>
<dbReference type="OrthoDB" id="5226580at2759"/>
<accession>A0A6A6VWR3</accession>
<sequence>MQKAHKTPNPRRSACVRCTIAKAKCVLLLDQQVCERCNRLKRPCNFDDFTQPRKTKSTNSTRVEQLEAKVEALVSALAAQKHSPHSGSEPFEQPTPTTSYSARDSLPPQSVYTEHGSPRRRHSPPLRRPLTSGFDAFADPVERGLISLDEAERLLHKYRVHKQPHFPFVIIPPGMSAEDLRHKCPFLFLAIMNVCLEDRLPLQRLLLRDSKRVISKRVLEDEEKSLELLQGLLVHICWYHYHVPQSKNSFMLLQMASSMVSDMGLDRQSAQDTGLSEDEIPGQFDTVKKSRTSAEHRAFLGLYFLYPGASIFRRHCILKQTPWVMQCCNLLEARKEYPTDAKLRTYFQTQALAARVEEMCNREEENQRSSDKMLDMMIKMFHRELSDIKNSLPEFDPAENYRFTLQLKSLSMSIYELSLRKYQVEATTQSSLDPTQLWALMTSARELLEYFLKLPYPICQHLPLPSWTTIWYAFLLLTKLTGLPAGPNWDSAMVRKEVDLDGIALGARKILEEVTNGRKAAVPDDSEDIWQYFYNGVENVINMECQKQNSNEDEDDDEMSGTETELKTAPGIVPTGTDTTCPTSATTVPSTQVSTMGYYEPVGPTQNLDPQTVDAAIYAPTCIWDDAAWQRALNEMPFDNSMLGMENAFGFQMF</sequence>
<dbReference type="InterPro" id="IPR001138">
    <property type="entry name" value="Zn2Cys6_DnaBD"/>
</dbReference>
<dbReference type="AlphaFoldDB" id="A0A6A6VWR3"/>
<feature type="domain" description="Zn(2)-C6 fungal-type" evidence="7">
    <location>
        <begin position="14"/>
        <end position="44"/>
    </location>
</feature>
<dbReference type="EMBL" id="ML996581">
    <property type="protein sequence ID" value="KAF2754154.1"/>
    <property type="molecule type" value="Genomic_DNA"/>
</dbReference>
<comment type="subcellular location">
    <subcellularLocation>
        <location evidence="1">Nucleus</location>
    </subcellularLocation>
</comment>
<evidence type="ECO:0000256" key="6">
    <source>
        <dbReference type="SAM" id="MobiDB-lite"/>
    </source>
</evidence>
<keyword evidence="3" id="KW-0238">DNA-binding</keyword>
<dbReference type="GO" id="GO:0000976">
    <property type="term" value="F:transcription cis-regulatory region binding"/>
    <property type="evidence" value="ECO:0007669"/>
    <property type="project" value="TreeGrafter"/>
</dbReference>
<dbReference type="Proteomes" id="UP000799437">
    <property type="component" value="Unassembled WGS sequence"/>
</dbReference>
<evidence type="ECO:0000256" key="4">
    <source>
        <dbReference type="ARBA" id="ARBA00023163"/>
    </source>
</evidence>
<dbReference type="GO" id="GO:0005634">
    <property type="term" value="C:nucleus"/>
    <property type="evidence" value="ECO:0007669"/>
    <property type="project" value="UniProtKB-SubCell"/>
</dbReference>
<feature type="region of interest" description="Disordered" evidence="6">
    <location>
        <begin position="77"/>
        <end position="133"/>
    </location>
</feature>
<keyword evidence="9" id="KW-1185">Reference proteome</keyword>
<gene>
    <name evidence="8" type="ORF">EJ05DRAFT_150626</name>
</gene>
<evidence type="ECO:0000313" key="9">
    <source>
        <dbReference type="Proteomes" id="UP000799437"/>
    </source>
</evidence>
<evidence type="ECO:0000313" key="8">
    <source>
        <dbReference type="EMBL" id="KAF2754154.1"/>
    </source>
</evidence>
<feature type="compositionally biased region" description="Polar residues" evidence="6">
    <location>
        <begin position="94"/>
        <end position="112"/>
    </location>
</feature>
<evidence type="ECO:0000256" key="2">
    <source>
        <dbReference type="ARBA" id="ARBA00023015"/>
    </source>
</evidence>
<protein>
    <recommendedName>
        <fullName evidence="7">Zn(2)-C6 fungal-type domain-containing protein</fullName>
    </recommendedName>
</protein>
<evidence type="ECO:0000256" key="3">
    <source>
        <dbReference type="ARBA" id="ARBA00023125"/>
    </source>
</evidence>